<dbReference type="InterPro" id="IPR016785">
    <property type="entry name" value="ComGD"/>
</dbReference>
<comment type="caution">
    <text evidence="1">The sequence shown here is derived from an EMBL/GenBank/DDBJ whole genome shotgun (WGS) entry which is preliminary data.</text>
</comment>
<reference evidence="1 2" key="1">
    <citation type="submission" date="2014-12" db="EMBL/GenBank/DDBJ databases">
        <title>Draft genome sequences of 10 type strains of Lactococcus.</title>
        <authorList>
            <person name="Sun Z."/>
            <person name="Zhong Z."/>
            <person name="Liu W."/>
            <person name="Zhang W."/>
            <person name="Zhang H."/>
        </authorList>
    </citation>
    <scope>NUCLEOTIDE SEQUENCE [LARGE SCALE GENOMIC DNA]</scope>
    <source>
        <strain evidence="1 2">JCM 16395</strain>
    </source>
</reference>
<keyword evidence="2" id="KW-1185">Reference proteome</keyword>
<accession>A0A2A5RMP0</accession>
<evidence type="ECO:0000313" key="1">
    <source>
        <dbReference type="EMBL" id="PCS00597.1"/>
    </source>
</evidence>
<gene>
    <name evidence="1" type="ORF">RT41_GL000979</name>
</gene>
<proteinExistence type="predicted"/>
<sequence length="126" mass="14286">MLEALLVLFITGFILGLFSSSLSKTVKLVKNELFILEFEKMYHSTQTDATILGQPQTLRVKNKILSNDYSHFSVPDDIQMSEFVVTFNDKGGNSSLTRININILPENKTIIYQMEMGSGKYKKTIN</sequence>
<name>A0A2A5RMP0_9LACT</name>
<protein>
    <submittedName>
        <fullName evidence="1">Competence protein</fullName>
    </submittedName>
</protein>
<organism evidence="1 2">
    <name type="scientific">Lactococcus fujiensis JCM 16395</name>
    <dbReference type="NCBI Taxonomy" id="1291764"/>
    <lineage>
        <taxon>Bacteria</taxon>
        <taxon>Bacillati</taxon>
        <taxon>Bacillota</taxon>
        <taxon>Bacilli</taxon>
        <taxon>Lactobacillales</taxon>
        <taxon>Streptococcaceae</taxon>
        <taxon>Lactococcus</taxon>
    </lineage>
</organism>
<dbReference type="AlphaFoldDB" id="A0A2A5RMP0"/>
<dbReference type="EMBL" id="JXJU01000003">
    <property type="protein sequence ID" value="PCS00597.1"/>
    <property type="molecule type" value="Genomic_DNA"/>
</dbReference>
<dbReference type="Proteomes" id="UP000218181">
    <property type="component" value="Unassembled WGS sequence"/>
</dbReference>
<evidence type="ECO:0000313" key="2">
    <source>
        <dbReference type="Proteomes" id="UP000218181"/>
    </source>
</evidence>
<dbReference type="STRING" id="1291764.GCA_001311235_00922"/>
<dbReference type="NCBIfam" id="NF040982">
    <property type="entry name" value="ComGD"/>
    <property type="match status" value="1"/>
</dbReference>